<comment type="caution">
    <text evidence="3">The sequence shown here is derived from an EMBL/GenBank/DDBJ whole genome shotgun (WGS) entry which is preliminary data.</text>
</comment>
<organism evidence="3 4">
    <name type="scientific">Aerococcus christensenii</name>
    <dbReference type="NCBI Taxonomy" id="87541"/>
    <lineage>
        <taxon>Bacteria</taxon>
        <taxon>Bacillati</taxon>
        <taxon>Bacillota</taxon>
        <taxon>Bacilli</taxon>
        <taxon>Lactobacillales</taxon>
        <taxon>Aerococcaceae</taxon>
        <taxon>Aerococcus</taxon>
    </lineage>
</organism>
<reference evidence="3 4" key="1">
    <citation type="submission" date="2017-12" db="EMBL/GenBank/DDBJ databases">
        <title>Phylogenetic diversity of female urinary microbiome.</title>
        <authorList>
            <person name="Thomas-White K."/>
            <person name="Wolfe A.J."/>
        </authorList>
    </citation>
    <scope>NUCLEOTIDE SEQUENCE [LARGE SCALE GENOMIC DNA]</scope>
    <source>
        <strain evidence="3 4">UMB0844</strain>
    </source>
</reference>
<protein>
    <submittedName>
        <fullName evidence="3">DegV family protein</fullName>
    </submittedName>
</protein>
<dbReference type="SUPFAM" id="SSF82549">
    <property type="entry name" value="DAK1/DegV-like"/>
    <property type="match status" value="1"/>
</dbReference>
<dbReference type="GO" id="GO:0008289">
    <property type="term" value="F:lipid binding"/>
    <property type="evidence" value="ECO:0007669"/>
    <property type="project" value="UniProtKB-KW"/>
</dbReference>
<dbReference type="RefSeq" id="WP_060776411.1">
    <property type="nucleotide sequence ID" value="NZ_CP014159.1"/>
</dbReference>
<dbReference type="PANTHER" id="PTHR33434">
    <property type="entry name" value="DEGV DOMAIN-CONTAINING PROTEIN DR_1986-RELATED"/>
    <property type="match status" value="1"/>
</dbReference>
<dbReference type="PROSITE" id="PS51482">
    <property type="entry name" value="DEGV"/>
    <property type="match status" value="1"/>
</dbReference>
<name>A0A109RC43_9LACT</name>
<dbReference type="EMBL" id="PKGZ01000001">
    <property type="protein sequence ID" value="PKY92115.1"/>
    <property type="molecule type" value="Genomic_DNA"/>
</dbReference>
<evidence type="ECO:0000313" key="3">
    <source>
        <dbReference type="EMBL" id="PKY92115.1"/>
    </source>
</evidence>
<dbReference type="Gene3D" id="3.30.1180.10">
    <property type="match status" value="1"/>
</dbReference>
<evidence type="ECO:0000256" key="1">
    <source>
        <dbReference type="ARBA" id="ARBA00003238"/>
    </source>
</evidence>
<keyword evidence="2" id="KW-0446">Lipid-binding</keyword>
<comment type="function">
    <text evidence="1">May bind long-chain fatty acids, such as palmitate, and may play a role in lipid transport or fatty acid metabolism.</text>
</comment>
<dbReference type="InterPro" id="IPR043168">
    <property type="entry name" value="DegV_C"/>
</dbReference>
<accession>A0A109RC43</accession>
<gene>
    <name evidence="3" type="ORF">CYJ27_01385</name>
</gene>
<evidence type="ECO:0000256" key="2">
    <source>
        <dbReference type="ARBA" id="ARBA00023121"/>
    </source>
</evidence>
<evidence type="ECO:0000313" key="4">
    <source>
        <dbReference type="Proteomes" id="UP000234775"/>
    </source>
</evidence>
<dbReference type="InterPro" id="IPR050270">
    <property type="entry name" value="DegV_domain_contain"/>
</dbReference>
<dbReference type="Pfam" id="PF02645">
    <property type="entry name" value="DegV"/>
    <property type="match status" value="1"/>
</dbReference>
<dbReference type="Proteomes" id="UP000234775">
    <property type="component" value="Unassembled WGS sequence"/>
</dbReference>
<keyword evidence="4" id="KW-1185">Reference proteome</keyword>
<dbReference type="AlphaFoldDB" id="A0A109RC43"/>
<dbReference type="Gene3D" id="3.40.50.10170">
    <property type="match status" value="1"/>
</dbReference>
<dbReference type="KEGG" id="acg:AWM71_01940"/>
<proteinExistence type="predicted"/>
<sequence>MKIAFLTDSTATLDENLLNHPHVYYVSLQLNFSSGETFTEVPDRLKIEEVYHAIQKADRIPKTSQPQPQAFHEVYQSLINKGYDLVYFIPLSYALSGTNQTGQSVAKEYEDQIKTVTLSNGRVGLPLRFLVKETIKMVEEGLSTEEILPRFKWLNDHTTMWASIGDINHLVQGGRASRAKGIIASLLKIVPIIEFGKDGSIDLVAKVRTQRRALKWLADRFIEEAKKYSHRVSGALVHVDSREGAEEMARLIHEQLPDISLEIDWLTPVVGNHGGIGTLGLAVLPSLENYPQA</sequence>
<dbReference type="PANTHER" id="PTHR33434:SF2">
    <property type="entry name" value="FATTY ACID-BINDING PROTEIN TM_1468"/>
    <property type="match status" value="1"/>
</dbReference>
<dbReference type="NCBIfam" id="TIGR00762">
    <property type="entry name" value="DegV"/>
    <property type="match status" value="1"/>
</dbReference>
<dbReference type="InterPro" id="IPR003797">
    <property type="entry name" value="DegV"/>
</dbReference>